<keyword evidence="2" id="KW-0732">Signal</keyword>
<evidence type="ECO:0000259" key="3">
    <source>
        <dbReference type="PROSITE" id="PS51677"/>
    </source>
</evidence>
<keyword evidence="5" id="KW-1185">Reference proteome</keyword>
<dbReference type="SUPFAM" id="SSF88713">
    <property type="entry name" value="Glycoside hydrolase/deacetylase"/>
    <property type="match status" value="1"/>
</dbReference>
<dbReference type="Gene3D" id="3.20.20.370">
    <property type="entry name" value="Glycoside hydrolase/deacetylase"/>
    <property type="match status" value="1"/>
</dbReference>
<dbReference type="InterPro" id="IPR011330">
    <property type="entry name" value="Glyco_hydro/deAcase_b/a-brl"/>
</dbReference>
<evidence type="ECO:0000313" key="4">
    <source>
        <dbReference type="EMBL" id="QDV39731.1"/>
    </source>
</evidence>
<gene>
    <name evidence="4" type="primary">fmt</name>
    <name evidence="4" type="ORF">ElP_77050</name>
</gene>
<feature type="domain" description="NodB homology" evidence="3">
    <location>
        <begin position="379"/>
        <end position="578"/>
    </location>
</feature>
<dbReference type="Pfam" id="PF00551">
    <property type="entry name" value="Formyl_trans_N"/>
    <property type="match status" value="1"/>
</dbReference>
<dbReference type="PROSITE" id="PS51677">
    <property type="entry name" value="NODB"/>
    <property type="match status" value="1"/>
</dbReference>
<protein>
    <submittedName>
        <fullName evidence="4">Methionyl-tRNA formyltransferase</fullName>
        <ecNumber evidence="4">2.1.2.9</ecNumber>
    </submittedName>
</protein>
<dbReference type="EC" id="2.1.2.9" evidence="4"/>
<name>A0A518HFU8_9BACT</name>
<dbReference type="CDD" id="cd10918">
    <property type="entry name" value="CE4_NodB_like_5s_6s"/>
    <property type="match status" value="1"/>
</dbReference>
<dbReference type="PANTHER" id="PTHR34216:SF3">
    <property type="entry name" value="POLY-BETA-1,6-N-ACETYL-D-GLUCOSAMINE N-DEACETYLASE"/>
    <property type="match status" value="1"/>
</dbReference>
<dbReference type="SUPFAM" id="SSF53328">
    <property type="entry name" value="Formyltransferase"/>
    <property type="match status" value="1"/>
</dbReference>
<keyword evidence="4" id="KW-0614">Plasmid</keyword>
<dbReference type="Pfam" id="PF01522">
    <property type="entry name" value="Polysacc_deac_1"/>
    <property type="match status" value="1"/>
</dbReference>
<dbReference type="InterPro" id="IPR036477">
    <property type="entry name" value="Formyl_transf_N_sf"/>
</dbReference>
<dbReference type="GO" id="GO:0005975">
    <property type="term" value="P:carbohydrate metabolic process"/>
    <property type="evidence" value="ECO:0007669"/>
    <property type="project" value="InterPro"/>
</dbReference>
<dbReference type="Proteomes" id="UP000317835">
    <property type="component" value="Plasmid pElP_5"/>
</dbReference>
<dbReference type="OrthoDB" id="9778320at2"/>
<keyword evidence="4" id="KW-0808">Transferase</keyword>
<organism evidence="4 5">
    <name type="scientific">Tautonia plasticadhaerens</name>
    <dbReference type="NCBI Taxonomy" id="2527974"/>
    <lineage>
        <taxon>Bacteria</taxon>
        <taxon>Pseudomonadati</taxon>
        <taxon>Planctomycetota</taxon>
        <taxon>Planctomycetia</taxon>
        <taxon>Isosphaerales</taxon>
        <taxon>Isosphaeraceae</taxon>
        <taxon>Tautonia</taxon>
    </lineage>
</organism>
<dbReference type="PANTHER" id="PTHR34216">
    <property type="match status" value="1"/>
</dbReference>
<evidence type="ECO:0000313" key="5">
    <source>
        <dbReference type="Proteomes" id="UP000317835"/>
    </source>
</evidence>
<dbReference type="Gene3D" id="3.40.50.12230">
    <property type="match status" value="1"/>
</dbReference>
<accession>A0A518HFU8</accession>
<sequence length="578" mass="64692">MNTREPAPDGRRLRVLILTGTEPLIVARLIERIGRQPHEAAVCGVLYHRLPDKSKGERVREVIRNLGRPAYFAHFARRVGDSVSAAITSLGRFLLRCLHAHFPQAGEGSYGLADLVAECRGRGRPIRVVEDIHADSTLEFVRSLGPDLAIVYGTPILKPCLYEIPQFGSINLHQRKVPDYRGGGPIGLWELLDDQPDIGVTVHRVVRRLDAGAVLKSATIPIEPYDDLTSLALKAHVVGIELLADVVADFARGRVSEAEQSGASRMFRTPDPAELRRHLRRIAVERGTYRPPRGRPIAKLVLKSLVYLPLVLARNWYRRSTGRFPVVVLYHHLLADRPHFMGIPTSLYARHVAFLRRYYRVVGLQEALAMLESGRVDAPTVVLTFDDGYRDNVLRLRAASLASPAPAMLFVCSRHLDQGEPFDHDLAADALGFEPMSWDEARELEHWGFSFGSHTRTHLDCGTTDTERLQPEIIGSRSDIEGKLGHPIEYFSYPKGLPGNISPQSIDICRSHYKWTCSAYGGVNTIDHADASWHVYRMPHPNDLLELELQIQQVLEQRPGHRLDAPDTASDVYVRGAT</sequence>
<dbReference type="InterPro" id="IPR002376">
    <property type="entry name" value="Formyl_transf_N"/>
</dbReference>
<proteinExistence type="predicted"/>
<dbReference type="GO" id="GO:0005576">
    <property type="term" value="C:extracellular region"/>
    <property type="evidence" value="ECO:0007669"/>
    <property type="project" value="UniProtKB-SubCell"/>
</dbReference>
<dbReference type="AlphaFoldDB" id="A0A518HFU8"/>
<dbReference type="GO" id="GO:0004479">
    <property type="term" value="F:methionyl-tRNA formyltransferase activity"/>
    <property type="evidence" value="ECO:0007669"/>
    <property type="project" value="UniProtKB-EC"/>
</dbReference>
<dbReference type="InterPro" id="IPR051398">
    <property type="entry name" value="Polysacch_Deacetylase"/>
</dbReference>
<dbReference type="RefSeq" id="WP_145280040.1">
    <property type="nucleotide sequence ID" value="NZ_CP036431.1"/>
</dbReference>
<dbReference type="KEGG" id="tpla:ElP_77050"/>
<comment type="subcellular location">
    <subcellularLocation>
        <location evidence="1">Secreted</location>
    </subcellularLocation>
</comment>
<reference evidence="4 5" key="1">
    <citation type="submission" date="2019-02" db="EMBL/GenBank/DDBJ databases">
        <title>Deep-cultivation of Planctomycetes and their phenomic and genomic characterization uncovers novel biology.</title>
        <authorList>
            <person name="Wiegand S."/>
            <person name="Jogler M."/>
            <person name="Boedeker C."/>
            <person name="Pinto D."/>
            <person name="Vollmers J."/>
            <person name="Rivas-Marin E."/>
            <person name="Kohn T."/>
            <person name="Peeters S.H."/>
            <person name="Heuer A."/>
            <person name="Rast P."/>
            <person name="Oberbeckmann S."/>
            <person name="Bunk B."/>
            <person name="Jeske O."/>
            <person name="Meyerdierks A."/>
            <person name="Storesund J.E."/>
            <person name="Kallscheuer N."/>
            <person name="Luecker S."/>
            <person name="Lage O.M."/>
            <person name="Pohl T."/>
            <person name="Merkel B.J."/>
            <person name="Hornburger P."/>
            <person name="Mueller R.-W."/>
            <person name="Bruemmer F."/>
            <person name="Labrenz M."/>
            <person name="Spormann A.M."/>
            <person name="Op den Camp H."/>
            <person name="Overmann J."/>
            <person name="Amann R."/>
            <person name="Jetten M.S.M."/>
            <person name="Mascher T."/>
            <person name="Medema M.H."/>
            <person name="Devos D.P."/>
            <person name="Kaster A.-K."/>
            <person name="Ovreas L."/>
            <person name="Rohde M."/>
            <person name="Galperin M.Y."/>
            <person name="Jogler C."/>
        </authorList>
    </citation>
    <scope>NUCLEOTIDE SEQUENCE [LARGE SCALE GENOMIC DNA]</scope>
    <source>
        <strain evidence="4 5">ElP</strain>
        <plasmid evidence="5">pelp_5</plasmid>
    </source>
</reference>
<dbReference type="GO" id="GO:0016810">
    <property type="term" value="F:hydrolase activity, acting on carbon-nitrogen (but not peptide) bonds"/>
    <property type="evidence" value="ECO:0007669"/>
    <property type="project" value="InterPro"/>
</dbReference>
<dbReference type="EMBL" id="CP036431">
    <property type="protein sequence ID" value="QDV39731.1"/>
    <property type="molecule type" value="Genomic_DNA"/>
</dbReference>
<evidence type="ECO:0000256" key="2">
    <source>
        <dbReference type="ARBA" id="ARBA00022729"/>
    </source>
</evidence>
<evidence type="ECO:0000256" key="1">
    <source>
        <dbReference type="ARBA" id="ARBA00004613"/>
    </source>
</evidence>
<dbReference type="InterPro" id="IPR002509">
    <property type="entry name" value="NODB_dom"/>
</dbReference>
<geneLocation type="plasmid" evidence="5">
    <name>pelp_5</name>
</geneLocation>